<name>A0AAP7IG47_9STAP</name>
<reference evidence="2" key="1">
    <citation type="submission" date="2015-11" db="EMBL/GenBank/DDBJ databases">
        <title>Genomic diversity of Staphylococcus saprophyticus strains from urinary tract infections, animal surfaces, and fermented foods.</title>
        <authorList>
            <person name="Wolfe B.E."/>
        </authorList>
    </citation>
    <scope>NUCLEOTIDE SEQUENCE [LARGE SCALE GENOMIC DNA]</scope>
    <source>
        <strain evidence="2">738_7</strain>
    </source>
</reference>
<sequence length="98" mass="11444">MKHLIKIDMQNVAETELAEGVIELLDLQNNYTIQKCIGGEMVETKDSDELMRAYMNETDIFYIEINHLKAFEHSINYLNYKVIEADKKSAVKKLVNYK</sequence>
<comment type="caution">
    <text evidence="1">The sequence shown here is derived from an EMBL/GenBank/DDBJ whole genome shotgun (WGS) entry which is preliminary data.</text>
</comment>
<gene>
    <name evidence="1" type="ORF">ASS94_01195</name>
</gene>
<evidence type="ECO:0000313" key="1">
    <source>
        <dbReference type="EMBL" id="OEK58971.1"/>
    </source>
</evidence>
<dbReference type="AlphaFoldDB" id="A0AAP7IG47"/>
<dbReference type="Proteomes" id="UP000095464">
    <property type="component" value="Unassembled WGS sequence"/>
</dbReference>
<accession>A0AAP7IG47</accession>
<evidence type="ECO:0000313" key="2">
    <source>
        <dbReference type="Proteomes" id="UP000095464"/>
    </source>
</evidence>
<organism evidence="1 2">
    <name type="scientific">Staphylococcus equorum</name>
    <dbReference type="NCBI Taxonomy" id="246432"/>
    <lineage>
        <taxon>Bacteria</taxon>
        <taxon>Bacillati</taxon>
        <taxon>Bacillota</taxon>
        <taxon>Bacilli</taxon>
        <taxon>Bacillales</taxon>
        <taxon>Staphylococcaceae</taxon>
        <taxon>Staphylococcus</taxon>
    </lineage>
</organism>
<protein>
    <submittedName>
        <fullName evidence="1">Uncharacterized protein</fullName>
    </submittedName>
</protein>
<dbReference type="EMBL" id="LNPX01000004">
    <property type="protein sequence ID" value="OEK58971.1"/>
    <property type="molecule type" value="Genomic_DNA"/>
</dbReference>
<dbReference type="RefSeq" id="WP_069854372.1">
    <property type="nucleotide sequence ID" value="NZ_LNPX01000004.1"/>
</dbReference>
<proteinExistence type="predicted"/>